<feature type="domain" description="Pycsar effector protein" evidence="9">
    <location>
        <begin position="14"/>
        <end position="108"/>
    </location>
</feature>
<keyword evidence="6" id="KW-0051">Antiviral defense</keyword>
<evidence type="ECO:0000256" key="3">
    <source>
        <dbReference type="ARBA" id="ARBA00022692"/>
    </source>
</evidence>
<evidence type="ECO:0000256" key="6">
    <source>
        <dbReference type="ARBA" id="ARBA00023118"/>
    </source>
</evidence>
<proteinExistence type="predicted"/>
<dbReference type="EMBL" id="JAFEJA010000001">
    <property type="protein sequence ID" value="MBM9620221.1"/>
    <property type="molecule type" value="Genomic_DNA"/>
</dbReference>
<keyword evidence="3 8" id="KW-0812">Transmembrane</keyword>
<dbReference type="RefSeq" id="WP_205376774.1">
    <property type="nucleotide sequence ID" value="NZ_JAFEJA010000001.1"/>
</dbReference>
<dbReference type="Proteomes" id="UP000664109">
    <property type="component" value="Unassembled WGS sequence"/>
</dbReference>
<evidence type="ECO:0000313" key="11">
    <source>
        <dbReference type="Proteomes" id="UP000664109"/>
    </source>
</evidence>
<evidence type="ECO:0000259" key="9">
    <source>
        <dbReference type="Pfam" id="PF18967"/>
    </source>
</evidence>
<accession>A0ABS2URN7</accession>
<evidence type="ECO:0000256" key="1">
    <source>
        <dbReference type="ARBA" id="ARBA00004236"/>
    </source>
</evidence>
<evidence type="ECO:0000256" key="7">
    <source>
        <dbReference type="ARBA" id="ARBA00023136"/>
    </source>
</evidence>
<protein>
    <recommendedName>
        <fullName evidence="9">Pycsar effector protein domain-containing protein</fullName>
    </recommendedName>
</protein>
<reference evidence="10 11" key="1">
    <citation type="journal article" date="2016" name="Arch. Microbiol.">
        <title>Streptomyces zhihengii sp. nov., isolated from rhizospheric soil of Psammosilene tunicoides.</title>
        <authorList>
            <person name="Huang M.J."/>
            <person name="Fei J.J."/>
            <person name="Salam N."/>
            <person name="Kim C.J."/>
            <person name="Hozzein W.N."/>
            <person name="Xiao M."/>
            <person name="Huang H.Q."/>
            <person name="Li W.J."/>
        </authorList>
    </citation>
    <scope>NUCLEOTIDE SEQUENCE [LARGE SCALE GENOMIC DNA]</scope>
    <source>
        <strain evidence="10 11">YIM T102</strain>
    </source>
</reference>
<evidence type="ECO:0000256" key="4">
    <source>
        <dbReference type="ARBA" id="ARBA00022741"/>
    </source>
</evidence>
<keyword evidence="2" id="KW-1003">Cell membrane</keyword>
<dbReference type="Pfam" id="PF18967">
    <property type="entry name" value="PycTM"/>
    <property type="match status" value="1"/>
</dbReference>
<keyword evidence="5 8" id="KW-1133">Transmembrane helix</keyword>
<feature type="transmembrane region" description="Helical" evidence="8">
    <location>
        <begin position="64"/>
        <end position="88"/>
    </location>
</feature>
<sequence>MEPAGHAVGNRPAQYMFAALHATHQQADAKAGILAAAQAALAGTAGAWTRQAVLLWDRGGASGAFAGVLLALFVCGLAGGVVSLAAALSPRLLRDGGVNRYSFVHLASGPDILPAEDAPGAASRGASGGGAAAGGASGGGGAGGAAGGASGGGGAADVSGDEAAERRELSLTVRFLAHVAVRKYRCLTVAVACTAAMGVSAGLGVVLLPGAA</sequence>
<evidence type="ECO:0000313" key="10">
    <source>
        <dbReference type="EMBL" id="MBM9620221.1"/>
    </source>
</evidence>
<gene>
    <name evidence="10" type="ORF">JE024_16035</name>
</gene>
<keyword evidence="7 8" id="KW-0472">Membrane</keyword>
<evidence type="ECO:0000256" key="5">
    <source>
        <dbReference type="ARBA" id="ARBA00022989"/>
    </source>
</evidence>
<organism evidence="10 11">
    <name type="scientific">Streptomyces zhihengii</name>
    <dbReference type="NCBI Taxonomy" id="1818004"/>
    <lineage>
        <taxon>Bacteria</taxon>
        <taxon>Bacillati</taxon>
        <taxon>Actinomycetota</taxon>
        <taxon>Actinomycetes</taxon>
        <taxon>Kitasatosporales</taxon>
        <taxon>Streptomycetaceae</taxon>
        <taxon>Streptomyces</taxon>
    </lineage>
</organism>
<evidence type="ECO:0000256" key="2">
    <source>
        <dbReference type="ARBA" id="ARBA00022475"/>
    </source>
</evidence>
<dbReference type="InterPro" id="IPR043760">
    <property type="entry name" value="PycTM_dom"/>
</dbReference>
<evidence type="ECO:0000256" key="8">
    <source>
        <dbReference type="SAM" id="Phobius"/>
    </source>
</evidence>
<comment type="caution">
    <text evidence="10">The sequence shown here is derived from an EMBL/GenBank/DDBJ whole genome shotgun (WGS) entry which is preliminary data.</text>
</comment>
<keyword evidence="4" id="KW-0547">Nucleotide-binding</keyword>
<name>A0ABS2URN7_9ACTN</name>
<feature type="transmembrane region" description="Helical" evidence="8">
    <location>
        <begin position="184"/>
        <end position="208"/>
    </location>
</feature>
<keyword evidence="11" id="KW-1185">Reference proteome</keyword>
<comment type="subcellular location">
    <subcellularLocation>
        <location evidence="1">Cell membrane</location>
    </subcellularLocation>
</comment>